<dbReference type="AlphaFoldDB" id="A0A2H1VIN3"/>
<accession>A0A2H1VIN3</accession>
<evidence type="ECO:0000313" key="2">
    <source>
        <dbReference type="EMBL" id="SOQ40688.1"/>
    </source>
</evidence>
<sequence>MGRLDRSNTTASQKTDVKQRLRCVSEVAGGPTNFKFLIPKKADNALVPPLVFRVFTGGGDCLPSGLSLTEAYSVKVSGQMELGTKLSKLIVDLYKQLEESGVIQAQYLDDDFVNKKEKLEISQESGVKEDTDFTDKTRQEKKHKKKRDKRVVPSYDQGLPVLDKMVKNDLEKLHLYGYHKSPDKDAQDLGKPLNNVHI</sequence>
<reference evidence="2" key="1">
    <citation type="submission" date="2016-07" db="EMBL/GenBank/DDBJ databases">
        <authorList>
            <person name="Bretaudeau A."/>
        </authorList>
    </citation>
    <scope>NUCLEOTIDE SEQUENCE</scope>
    <source>
        <strain evidence="2">Rice</strain>
        <tissue evidence="2">Whole body</tissue>
    </source>
</reference>
<dbReference type="EMBL" id="ODYU01002775">
    <property type="protein sequence ID" value="SOQ40688.1"/>
    <property type="molecule type" value="Genomic_DNA"/>
</dbReference>
<evidence type="ECO:0000256" key="1">
    <source>
        <dbReference type="SAM" id="MobiDB-lite"/>
    </source>
</evidence>
<feature type="compositionally biased region" description="Basic and acidic residues" evidence="1">
    <location>
        <begin position="124"/>
        <end position="138"/>
    </location>
</feature>
<proteinExistence type="predicted"/>
<feature type="region of interest" description="Disordered" evidence="1">
    <location>
        <begin position="124"/>
        <end position="153"/>
    </location>
</feature>
<protein>
    <submittedName>
        <fullName evidence="2">SFRICE_020814</fullName>
    </submittedName>
</protein>
<name>A0A2H1VIN3_SPOFR</name>
<organism evidence="2">
    <name type="scientific">Spodoptera frugiperda</name>
    <name type="common">Fall armyworm</name>
    <dbReference type="NCBI Taxonomy" id="7108"/>
    <lineage>
        <taxon>Eukaryota</taxon>
        <taxon>Metazoa</taxon>
        <taxon>Ecdysozoa</taxon>
        <taxon>Arthropoda</taxon>
        <taxon>Hexapoda</taxon>
        <taxon>Insecta</taxon>
        <taxon>Pterygota</taxon>
        <taxon>Neoptera</taxon>
        <taxon>Endopterygota</taxon>
        <taxon>Lepidoptera</taxon>
        <taxon>Glossata</taxon>
        <taxon>Ditrysia</taxon>
        <taxon>Noctuoidea</taxon>
        <taxon>Noctuidae</taxon>
        <taxon>Amphipyrinae</taxon>
        <taxon>Spodoptera</taxon>
    </lineage>
</organism>
<feature type="compositionally biased region" description="Basic residues" evidence="1">
    <location>
        <begin position="139"/>
        <end position="149"/>
    </location>
</feature>
<gene>
    <name evidence="2" type="ORF">SFRICE_020814</name>
</gene>